<accession>Q22W49</accession>
<dbReference type="Proteomes" id="UP000009168">
    <property type="component" value="Unassembled WGS sequence"/>
</dbReference>
<proteinExistence type="predicted"/>
<feature type="compositionally biased region" description="Polar residues" evidence="2">
    <location>
        <begin position="92"/>
        <end position="102"/>
    </location>
</feature>
<reference evidence="4" key="1">
    <citation type="journal article" date="2006" name="PLoS Biol.">
        <title>Macronuclear genome sequence of the ciliate Tetrahymena thermophila, a model eukaryote.</title>
        <authorList>
            <person name="Eisen J.A."/>
            <person name="Coyne R.S."/>
            <person name="Wu M."/>
            <person name="Wu D."/>
            <person name="Thiagarajan M."/>
            <person name="Wortman J.R."/>
            <person name="Badger J.H."/>
            <person name="Ren Q."/>
            <person name="Amedeo P."/>
            <person name="Jones K.M."/>
            <person name="Tallon L.J."/>
            <person name="Delcher A.L."/>
            <person name="Salzberg S.L."/>
            <person name="Silva J.C."/>
            <person name="Haas B.J."/>
            <person name="Majoros W.H."/>
            <person name="Farzad M."/>
            <person name="Carlton J.M."/>
            <person name="Smith R.K. Jr."/>
            <person name="Garg J."/>
            <person name="Pearlman R.E."/>
            <person name="Karrer K.M."/>
            <person name="Sun L."/>
            <person name="Manning G."/>
            <person name="Elde N.C."/>
            <person name="Turkewitz A.P."/>
            <person name="Asai D.J."/>
            <person name="Wilkes D.E."/>
            <person name="Wang Y."/>
            <person name="Cai H."/>
            <person name="Collins K."/>
            <person name="Stewart B.A."/>
            <person name="Lee S.R."/>
            <person name="Wilamowska K."/>
            <person name="Weinberg Z."/>
            <person name="Ruzzo W.L."/>
            <person name="Wloga D."/>
            <person name="Gaertig J."/>
            <person name="Frankel J."/>
            <person name="Tsao C.-C."/>
            <person name="Gorovsky M.A."/>
            <person name="Keeling P.J."/>
            <person name="Waller R.F."/>
            <person name="Patron N.J."/>
            <person name="Cherry J.M."/>
            <person name="Stover N.A."/>
            <person name="Krieger C.J."/>
            <person name="del Toro C."/>
            <person name="Ryder H.F."/>
            <person name="Williamson S.C."/>
            <person name="Barbeau R.A."/>
            <person name="Hamilton E.P."/>
            <person name="Orias E."/>
        </authorList>
    </citation>
    <scope>NUCLEOTIDE SEQUENCE [LARGE SCALE GENOMIC DNA]</scope>
    <source>
        <strain evidence="4">SB210</strain>
    </source>
</reference>
<sequence length="1068" mass="123779">MNRRVIKSQSIERQTLTNMNVSNGKAQVINKAKVIQPTSTSKSLSTTEFNWAPTTVKGNPLGLKPPQQRNLHVLKVNSVSGGNSRELSSSSQKSNGLNISPVKTINNKAPIQVKGNAQVQKISDGNDGLTKNRASSANKIDPIQLKQKSLSEINKIEGFIEDQKAKIEFSQNQKNVKLIKPQQVNQPKVYSDTNLCGSGQNSILGNSTMESQDQENSIKSLNDLNEIDEVYEGIETPMNPRQVGGLRQKPVDGFGEQEELLKMINAMEEVRNQNKTLEEIQELEQKKEQLRLLREKQLRELQGEVQEKTFSITFLRNEMNFRNILRDKFANNKYTNIDIIFEDDEVQLTDCVLFESQNDSLKQLKLSFSNANNFNEETLGAVKYIKLRNLQNLILNFARSRNTKQMINYSLFNLAYIPRVEINFSPNDQLIYYKQEQYIPIDYSNFQISVRDLQKLNRHLIEFQTTHLSFKLNENTYLSTATEDASLIRNPNKRRTVHRRQSQLYTMPHQIKAVTPIHQIPTLQNEQILKEIGHIFAKLKNIKISFKNCNLAEVNVHSFVTGLLETNSNEGEQLVGVFGNNFLETLEINLEGNHAIQEGFFQMFKAQNFKKLNSLTLIFDKSNQILRQYEQYNAFHFISYLKHVNHVKFITNFDQVIYEHNLSYSKVYLSISYLDISPFQLVDIQKAINFFKNTIDLTLDMSNNYKLPYKIIKSFFNELQCLKNSVKRLHFNLQNSNISEVEFICLYLSVSHIPHLTVKYDFELSNLLRITDSYSRLFLHHLGENILDKEMYRIKFTYLLNLLKQNPYSFTHAAINFYYNYGLTPELFEEQFKPFLIQHNELVSLNLDFNYCCFQPDQVLQLIETVLSSLQVNQQEQKPFTLIKLSFLNNHQVSLENLMAVFKKFLRVIPQLQGLQIITDQYFIEKLNQKPIVVQNLTINAANLKINKLQDIQLVAKKLYVAKRIMPEKDEMDQEENIDGEEMTQSMLMPKLFDLNVPPRVKKVLQSTVKPIGIITYEHENPAISQVSLQKNIKELAKNHPYEQVLVLCETYANELEELHSSTKKLKK</sequence>
<keyword evidence="4" id="KW-1185">Reference proteome</keyword>
<gene>
    <name evidence="3" type="ORF">TTHERM_00160830</name>
</gene>
<dbReference type="GeneID" id="7833981"/>
<dbReference type="RefSeq" id="XP_001009813.1">
    <property type="nucleotide sequence ID" value="XM_001009813.3"/>
</dbReference>
<evidence type="ECO:0000313" key="4">
    <source>
        <dbReference type="Proteomes" id="UP000009168"/>
    </source>
</evidence>
<dbReference type="KEGG" id="tet:TTHERM_00160830"/>
<organism evidence="3 4">
    <name type="scientific">Tetrahymena thermophila (strain SB210)</name>
    <dbReference type="NCBI Taxonomy" id="312017"/>
    <lineage>
        <taxon>Eukaryota</taxon>
        <taxon>Sar</taxon>
        <taxon>Alveolata</taxon>
        <taxon>Ciliophora</taxon>
        <taxon>Intramacronucleata</taxon>
        <taxon>Oligohymenophorea</taxon>
        <taxon>Hymenostomatida</taxon>
        <taxon>Tetrahymenina</taxon>
        <taxon>Tetrahymenidae</taxon>
        <taxon>Tetrahymena</taxon>
    </lineage>
</organism>
<keyword evidence="1" id="KW-0175">Coiled coil</keyword>
<evidence type="ECO:0000313" key="3">
    <source>
        <dbReference type="EMBL" id="EAR89568.1"/>
    </source>
</evidence>
<evidence type="ECO:0000256" key="1">
    <source>
        <dbReference type="SAM" id="Coils"/>
    </source>
</evidence>
<name>Q22W49_TETTS</name>
<dbReference type="AlphaFoldDB" id="Q22W49"/>
<feature type="coiled-coil region" evidence="1">
    <location>
        <begin position="260"/>
        <end position="300"/>
    </location>
</feature>
<dbReference type="InParanoid" id="Q22W49"/>
<protein>
    <submittedName>
        <fullName evidence="3">Uncharacterized protein</fullName>
    </submittedName>
</protein>
<feature type="region of interest" description="Disordered" evidence="2">
    <location>
        <begin position="80"/>
        <end position="102"/>
    </location>
</feature>
<dbReference type="EMBL" id="GG662820">
    <property type="protein sequence ID" value="EAR89568.1"/>
    <property type="molecule type" value="Genomic_DNA"/>
</dbReference>
<dbReference type="HOGENOM" id="CLU_288136_0_0_1"/>
<feature type="region of interest" description="Disordered" evidence="2">
    <location>
        <begin position="116"/>
        <end position="135"/>
    </location>
</feature>
<feature type="compositionally biased region" description="Low complexity" evidence="2">
    <location>
        <begin position="80"/>
        <end position="91"/>
    </location>
</feature>
<evidence type="ECO:0000256" key="2">
    <source>
        <dbReference type="SAM" id="MobiDB-lite"/>
    </source>
</evidence>